<keyword evidence="1" id="KW-1185">Reference proteome</keyword>
<dbReference type="GeneID" id="120255332"/>
<evidence type="ECO:0000313" key="4">
    <source>
        <dbReference type="RefSeq" id="XP_039119125.1"/>
    </source>
</evidence>
<protein>
    <submittedName>
        <fullName evidence="2 3">Uncharacterized protein LOC120255332 isoform X1</fullName>
    </submittedName>
</protein>
<proteinExistence type="predicted"/>
<reference evidence="2 3" key="1">
    <citation type="submission" date="2025-04" db="UniProtKB">
        <authorList>
            <consortium name="RefSeq"/>
        </authorList>
    </citation>
    <scope>IDENTIFICATION</scope>
</reference>
<evidence type="ECO:0000313" key="2">
    <source>
        <dbReference type="RefSeq" id="XP_039119116.1"/>
    </source>
</evidence>
<name>A0AB40AXQ6_DIOCR</name>
<evidence type="ECO:0000313" key="1">
    <source>
        <dbReference type="Proteomes" id="UP001515500"/>
    </source>
</evidence>
<dbReference type="Proteomes" id="UP001515500">
    <property type="component" value="Chromosome 3"/>
</dbReference>
<evidence type="ECO:0000313" key="3">
    <source>
        <dbReference type="RefSeq" id="XP_039119121.1"/>
    </source>
</evidence>
<accession>A0AB40AXQ6</accession>
<dbReference type="RefSeq" id="XP_039119116.1">
    <property type="nucleotide sequence ID" value="XM_039263182.1"/>
</dbReference>
<dbReference type="AlphaFoldDB" id="A0AB40AXQ6"/>
<sequence>MQPLLLPLPLQQPRINLSDLKFQILKKLGPKNSYFHHLDLLLLQKHGMHVMQKSQPPVAHDKSFAKSCGNCWSHLSTGETLSLSPGRSRSYKDWSNPLEWTGRVLPSAHQSLVPPSEIVVWWDGDLSSSALKRLAQHHKSGSAEWLAKRQRMEKPLPYDRFSILSKRLVELPVVDGQEDVE</sequence>
<organism evidence="1 2">
    <name type="scientific">Dioscorea cayennensis subsp. rotundata</name>
    <name type="common">White Guinea yam</name>
    <name type="synonym">Dioscorea rotundata</name>
    <dbReference type="NCBI Taxonomy" id="55577"/>
    <lineage>
        <taxon>Eukaryota</taxon>
        <taxon>Viridiplantae</taxon>
        <taxon>Streptophyta</taxon>
        <taxon>Embryophyta</taxon>
        <taxon>Tracheophyta</taxon>
        <taxon>Spermatophyta</taxon>
        <taxon>Magnoliopsida</taxon>
        <taxon>Liliopsida</taxon>
        <taxon>Dioscoreales</taxon>
        <taxon>Dioscoreaceae</taxon>
        <taxon>Dioscorea</taxon>
    </lineage>
</organism>
<dbReference type="RefSeq" id="XP_039119125.1">
    <property type="nucleotide sequence ID" value="XM_039263191.1"/>
</dbReference>
<dbReference type="RefSeq" id="XP_039119121.1">
    <property type="nucleotide sequence ID" value="XM_039263187.1"/>
</dbReference>
<gene>
    <name evidence="2 3 4" type="primary">LOC120255332</name>
</gene>